<dbReference type="PANTHER" id="PTHR45788:SF3">
    <property type="entry name" value="TRICARBOXYLATE TRANSPORT PROTEIN"/>
    <property type="match status" value="1"/>
</dbReference>
<dbReference type="EMBL" id="LVYI01000036">
    <property type="protein sequence ID" value="OAP53718.1"/>
    <property type="molecule type" value="Genomic_DNA"/>
</dbReference>
<keyword evidence="6" id="KW-0999">Mitochondrion inner membrane</keyword>
<dbReference type="GO" id="GO:0071913">
    <property type="term" value="F:citrate secondary active transmembrane transporter activity"/>
    <property type="evidence" value="ECO:0007669"/>
    <property type="project" value="TreeGrafter"/>
</dbReference>
<evidence type="ECO:0000256" key="10">
    <source>
        <dbReference type="PROSITE-ProRule" id="PRU00282"/>
    </source>
</evidence>
<dbReference type="SUPFAM" id="SSF103506">
    <property type="entry name" value="Mitochondrial carrier"/>
    <property type="match status" value="1"/>
</dbReference>
<keyword evidence="9 10" id="KW-0472">Membrane</keyword>
<evidence type="ECO:0000313" key="13">
    <source>
        <dbReference type="Proteomes" id="UP000078343"/>
    </source>
</evidence>
<comment type="subcellular location">
    <subcellularLocation>
        <location evidence="1">Mitochondrion membrane</location>
        <topology evidence="1">Multi-pass membrane protein</topology>
    </subcellularLocation>
</comment>
<evidence type="ECO:0000313" key="12">
    <source>
        <dbReference type="EMBL" id="OAP53718.1"/>
    </source>
</evidence>
<dbReference type="GeneID" id="30016274"/>
<keyword evidence="13" id="KW-1185">Reference proteome</keyword>
<dbReference type="Pfam" id="PF00153">
    <property type="entry name" value="Mito_carr"/>
    <property type="match status" value="3"/>
</dbReference>
<feature type="repeat" description="Solcar" evidence="10">
    <location>
        <begin position="121"/>
        <end position="209"/>
    </location>
</feature>
<dbReference type="GO" id="GO:0006843">
    <property type="term" value="P:mitochondrial citrate transmembrane transport"/>
    <property type="evidence" value="ECO:0007669"/>
    <property type="project" value="TreeGrafter"/>
</dbReference>
<feature type="repeat" description="Solcar" evidence="10">
    <location>
        <begin position="217"/>
        <end position="299"/>
    </location>
</feature>
<evidence type="ECO:0000256" key="3">
    <source>
        <dbReference type="ARBA" id="ARBA00022448"/>
    </source>
</evidence>
<evidence type="ECO:0000256" key="7">
    <source>
        <dbReference type="ARBA" id="ARBA00022989"/>
    </source>
</evidence>
<name>A0A178Z1P1_9EURO</name>
<proteinExistence type="inferred from homology"/>
<dbReference type="STRING" id="1367422.A0A178Z1P1"/>
<dbReference type="InterPro" id="IPR018108">
    <property type="entry name" value="MCP_transmembrane"/>
</dbReference>
<keyword evidence="8" id="KW-0496">Mitochondrion</keyword>
<evidence type="ECO:0000256" key="8">
    <source>
        <dbReference type="ARBA" id="ARBA00023128"/>
    </source>
</evidence>
<dbReference type="InterPro" id="IPR049563">
    <property type="entry name" value="TXTP-like"/>
</dbReference>
<dbReference type="OrthoDB" id="44467at2759"/>
<accession>A0A178Z1P1</accession>
<evidence type="ECO:0000256" key="1">
    <source>
        <dbReference type="ARBA" id="ARBA00004225"/>
    </source>
</evidence>
<dbReference type="Gene3D" id="1.50.40.10">
    <property type="entry name" value="Mitochondrial carrier domain"/>
    <property type="match status" value="1"/>
</dbReference>
<protein>
    <submittedName>
        <fullName evidence="12">Tricarboxylate transport protein</fullName>
    </submittedName>
</protein>
<reference evidence="12 13" key="1">
    <citation type="submission" date="2016-04" db="EMBL/GenBank/DDBJ databases">
        <title>Draft genome of Fonsecaea erecta CBS 125763.</title>
        <authorList>
            <person name="Weiss V.A."/>
            <person name="Vicente V.A."/>
            <person name="Raittz R.T."/>
            <person name="Moreno L.F."/>
            <person name="De Souza E.M."/>
            <person name="Pedrosa F.O."/>
            <person name="Steffens M.B."/>
            <person name="Faoro H."/>
            <person name="Tadra-Sfeir M.Z."/>
            <person name="Najafzadeh M.J."/>
            <person name="Felipe M.S."/>
            <person name="Teixeira M."/>
            <person name="Sun J."/>
            <person name="Xi L."/>
            <person name="Gomes R."/>
            <person name="De Azevedo C.M."/>
            <person name="Salgado C.G."/>
            <person name="Da Silva M.B."/>
            <person name="Nascimento M.F."/>
            <person name="Queiroz-Telles F."/>
            <person name="Attili D.S."/>
            <person name="Gorbushina A."/>
        </authorList>
    </citation>
    <scope>NUCLEOTIDE SEQUENCE [LARGE SCALE GENOMIC DNA]</scope>
    <source>
        <strain evidence="12 13">CBS 125763</strain>
    </source>
</reference>
<feature type="repeat" description="Solcar" evidence="10">
    <location>
        <begin position="28"/>
        <end position="113"/>
    </location>
</feature>
<evidence type="ECO:0000256" key="9">
    <source>
        <dbReference type="ARBA" id="ARBA00023136"/>
    </source>
</evidence>
<dbReference type="Proteomes" id="UP000078343">
    <property type="component" value="Unassembled WGS sequence"/>
</dbReference>
<keyword evidence="3 11" id="KW-0813">Transport</keyword>
<keyword evidence="4 10" id="KW-0812">Transmembrane</keyword>
<keyword evidence="7" id="KW-1133">Transmembrane helix</keyword>
<dbReference type="GO" id="GO:0031966">
    <property type="term" value="C:mitochondrial membrane"/>
    <property type="evidence" value="ECO:0007669"/>
    <property type="project" value="UniProtKB-SubCell"/>
</dbReference>
<dbReference type="InterPro" id="IPR023395">
    <property type="entry name" value="MCP_dom_sf"/>
</dbReference>
<keyword evidence="5" id="KW-0677">Repeat</keyword>
<dbReference type="PANTHER" id="PTHR45788">
    <property type="entry name" value="SUCCINATE/FUMARATE MITOCHONDRIAL TRANSPORTER-RELATED"/>
    <property type="match status" value="1"/>
</dbReference>
<evidence type="ECO:0000256" key="6">
    <source>
        <dbReference type="ARBA" id="ARBA00022792"/>
    </source>
</evidence>
<comment type="similarity">
    <text evidence="2 11">Belongs to the mitochondrial carrier (TC 2.A.29) family.</text>
</comment>
<organism evidence="12 13">
    <name type="scientific">Fonsecaea erecta</name>
    <dbReference type="NCBI Taxonomy" id="1367422"/>
    <lineage>
        <taxon>Eukaryota</taxon>
        <taxon>Fungi</taxon>
        <taxon>Dikarya</taxon>
        <taxon>Ascomycota</taxon>
        <taxon>Pezizomycotina</taxon>
        <taxon>Eurotiomycetes</taxon>
        <taxon>Chaetothyriomycetidae</taxon>
        <taxon>Chaetothyriales</taxon>
        <taxon>Herpotrichiellaceae</taxon>
        <taxon>Fonsecaea</taxon>
    </lineage>
</organism>
<sequence>MEAPVVMGISAPTAKTVSTTPNAKKVRPLPFVSFVSGGIAGGFEGFLTYPIEFAKTSVQLRNNYGSNNPLKVVWTVIQTRGVRSLYTGCGSMVIGATGKAGVRFLCFDTIKALLADSNGRVSFARGVLAGMCAGVAESVVALTPTERIKTAMIDDSKGARRFRGGFHAATSMVREKGFSELYRGCTATTSKQAATSAVRMGSYNFLQQQAKKYQLDKSPAATFGMGAVAGTITVYATQPFDTIKTRTQAVANTGLVEACRSVVQDAGIRGFWKGSTMRLGRLVLSGGIIFSAYEQISAFLTKQGL</sequence>
<evidence type="ECO:0000256" key="4">
    <source>
        <dbReference type="ARBA" id="ARBA00022692"/>
    </source>
</evidence>
<evidence type="ECO:0000256" key="2">
    <source>
        <dbReference type="ARBA" id="ARBA00006375"/>
    </source>
</evidence>
<evidence type="ECO:0000256" key="5">
    <source>
        <dbReference type="ARBA" id="ARBA00022737"/>
    </source>
</evidence>
<dbReference type="AlphaFoldDB" id="A0A178Z1P1"/>
<evidence type="ECO:0000256" key="11">
    <source>
        <dbReference type="RuleBase" id="RU000488"/>
    </source>
</evidence>
<dbReference type="RefSeq" id="XP_018687085.1">
    <property type="nucleotide sequence ID" value="XM_018843590.1"/>
</dbReference>
<gene>
    <name evidence="12" type="ORF">AYL99_12109</name>
</gene>
<dbReference type="PROSITE" id="PS50920">
    <property type="entry name" value="SOLCAR"/>
    <property type="match status" value="3"/>
</dbReference>
<comment type="caution">
    <text evidence="12">The sequence shown here is derived from an EMBL/GenBank/DDBJ whole genome shotgun (WGS) entry which is preliminary data.</text>
</comment>